<dbReference type="EMBL" id="KV953423">
    <property type="protein sequence ID" value="PIO23808.1"/>
    <property type="molecule type" value="Genomic_DNA"/>
</dbReference>
<evidence type="ECO:0000313" key="2">
    <source>
        <dbReference type="EMBL" id="PIO23808.1"/>
    </source>
</evidence>
<name>A0A2G9R7E7_AQUCT</name>
<proteinExistence type="predicted"/>
<accession>A0A2G9R7E7</accession>
<keyword evidence="3" id="KW-1185">Reference proteome</keyword>
<reference evidence="3" key="1">
    <citation type="journal article" date="2017" name="Nat. Commun.">
        <title>The North American bullfrog draft genome provides insight into hormonal regulation of long noncoding RNA.</title>
        <authorList>
            <person name="Hammond S.A."/>
            <person name="Warren R.L."/>
            <person name="Vandervalk B.P."/>
            <person name="Kucuk E."/>
            <person name="Khan H."/>
            <person name="Gibb E.A."/>
            <person name="Pandoh P."/>
            <person name="Kirk H."/>
            <person name="Zhao Y."/>
            <person name="Jones M."/>
            <person name="Mungall A.J."/>
            <person name="Coope R."/>
            <person name="Pleasance S."/>
            <person name="Moore R.A."/>
            <person name="Holt R.A."/>
            <person name="Round J.M."/>
            <person name="Ohora S."/>
            <person name="Walle B.V."/>
            <person name="Veldhoen N."/>
            <person name="Helbing C.C."/>
            <person name="Birol I."/>
        </authorList>
    </citation>
    <scope>NUCLEOTIDE SEQUENCE [LARGE SCALE GENOMIC DNA]</scope>
</reference>
<evidence type="ECO:0000313" key="3">
    <source>
        <dbReference type="Proteomes" id="UP000228934"/>
    </source>
</evidence>
<feature type="transmembrane region" description="Helical" evidence="1">
    <location>
        <begin position="34"/>
        <end position="54"/>
    </location>
</feature>
<organism evidence="2 3">
    <name type="scientific">Aquarana catesbeiana</name>
    <name type="common">American bullfrog</name>
    <name type="synonym">Rana catesbeiana</name>
    <dbReference type="NCBI Taxonomy" id="8400"/>
    <lineage>
        <taxon>Eukaryota</taxon>
        <taxon>Metazoa</taxon>
        <taxon>Chordata</taxon>
        <taxon>Craniata</taxon>
        <taxon>Vertebrata</taxon>
        <taxon>Euteleostomi</taxon>
        <taxon>Amphibia</taxon>
        <taxon>Batrachia</taxon>
        <taxon>Anura</taxon>
        <taxon>Neobatrachia</taxon>
        <taxon>Ranoidea</taxon>
        <taxon>Ranidae</taxon>
        <taxon>Aquarana</taxon>
    </lineage>
</organism>
<gene>
    <name evidence="2" type="ORF">AB205_0130030</name>
</gene>
<evidence type="ECO:0000256" key="1">
    <source>
        <dbReference type="SAM" id="Phobius"/>
    </source>
</evidence>
<dbReference type="AlphaFoldDB" id="A0A2G9R7E7"/>
<keyword evidence="1" id="KW-0812">Transmembrane</keyword>
<keyword evidence="1" id="KW-0472">Membrane</keyword>
<dbReference type="Proteomes" id="UP000228934">
    <property type="component" value="Unassembled WGS sequence"/>
</dbReference>
<keyword evidence="1" id="KW-1133">Transmembrane helix</keyword>
<sequence length="75" mass="8971">MCGNLAILKMYTFPDLQYFLQELQFQRSCNYSCVFFVFFLSFFFFGIILLNVSVELENQYFKKKHSNSLRGQAEK</sequence>
<protein>
    <submittedName>
        <fullName evidence="2">Uncharacterized protein</fullName>
    </submittedName>
</protein>